<keyword evidence="7" id="KW-1185">Reference proteome</keyword>
<reference evidence="6" key="1">
    <citation type="submission" date="2021-06" db="EMBL/GenBank/DDBJ databases">
        <authorList>
            <person name="Kallberg Y."/>
            <person name="Tangrot J."/>
            <person name="Rosling A."/>
        </authorList>
    </citation>
    <scope>NUCLEOTIDE SEQUENCE</scope>
    <source>
        <strain evidence="6">MT106</strain>
    </source>
</reference>
<comment type="subcellular location">
    <subcellularLocation>
        <location evidence="1 5">Membrane</location>
        <topology evidence="1 5">Multi-pass membrane protein</topology>
    </subcellularLocation>
</comment>
<dbReference type="EMBL" id="CAJVPL010005714">
    <property type="protein sequence ID" value="CAG8659906.1"/>
    <property type="molecule type" value="Genomic_DNA"/>
</dbReference>
<dbReference type="GO" id="GO:0005794">
    <property type="term" value="C:Golgi apparatus"/>
    <property type="evidence" value="ECO:0007669"/>
    <property type="project" value="TreeGrafter"/>
</dbReference>
<dbReference type="PANTHER" id="PTHR19317">
    <property type="entry name" value="PRENYLATED RAB ACCEPTOR 1-RELATED"/>
    <property type="match status" value="1"/>
</dbReference>
<protein>
    <recommendedName>
        <fullName evidence="5">PRA1 family protein</fullName>
    </recommendedName>
</protein>
<proteinExistence type="inferred from homology"/>
<dbReference type="InterPro" id="IPR004895">
    <property type="entry name" value="Prenylated_rab_accept_PRA1"/>
</dbReference>
<keyword evidence="3 5" id="KW-1133">Transmembrane helix</keyword>
<comment type="caution">
    <text evidence="6">The sequence shown here is derived from an EMBL/GenBank/DDBJ whole genome shotgun (WGS) entry which is preliminary data.</text>
</comment>
<dbReference type="GO" id="GO:0016020">
    <property type="term" value="C:membrane"/>
    <property type="evidence" value="ECO:0007669"/>
    <property type="project" value="UniProtKB-SubCell"/>
</dbReference>
<dbReference type="OrthoDB" id="63113at2759"/>
<keyword evidence="2 5" id="KW-0812">Transmembrane</keyword>
<evidence type="ECO:0000256" key="3">
    <source>
        <dbReference type="ARBA" id="ARBA00022989"/>
    </source>
</evidence>
<evidence type="ECO:0000256" key="1">
    <source>
        <dbReference type="ARBA" id="ARBA00004141"/>
    </source>
</evidence>
<dbReference type="Proteomes" id="UP000789831">
    <property type="component" value="Unassembled WGS sequence"/>
</dbReference>
<feature type="transmembrane region" description="Helical" evidence="5">
    <location>
        <begin position="134"/>
        <end position="159"/>
    </location>
</feature>
<evidence type="ECO:0000313" key="6">
    <source>
        <dbReference type="EMBL" id="CAG8659906.1"/>
    </source>
</evidence>
<organism evidence="6 7">
    <name type="scientific">Ambispora gerdemannii</name>
    <dbReference type="NCBI Taxonomy" id="144530"/>
    <lineage>
        <taxon>Eukaryota</taxon>
        <taxon>Fungi</taxon>
        <taxon>Fungi incertae sedis</taxon>
        <taxon>Mucoromycota</taxon>
        <taxon>Glomeromycotina</taxon>
        <taxon>Glomeromycetes</taxon>
        <taxon>Archaeosporales</taxon>
        <taxon>Ambisporaceae</taxon>
        <taxon>Ambispora</taxon>
    </lineage>
</organism>
<gene>
    <name evidence="6" type="ORF">AGERDE_LOCUS11758</name>
</gene>
<accession>A0A9N9E4L1</accession>
<sequence length="202" mass="22422">MASTQTTTPSTLPASLPASFPTSFPTLASSLPLWTRFKNERMGNFRPIGEFLDRNRLSKPNGVGEITQRLSYNLTYFQSNYILVVLGLLIYCLITNFWLLFTIIFLIVGLNFIRKLPPDQPYVFQQYVITQKQLYTWLFGISIPLLWISSAGSAIFWIIGASATLVLGHASLLEPGVDNGFVEEQGGEFVEMGMGVEVLGGG</sequence>
<name>A0A9N9E4L1_9GLOM</name>
<dbReference type="Pfam" id="PF03208">
    <property type="entry name" value="PRA1"/>
    <property type="match status" value="1"/>
</dbReference>
<dbReference type="AlphaFoldDB" id="A0A9N9E4L1"/>
<evidence type="ECO:0000256" key="5">
    <source>
        <dbReference type="RuleBase" id="RU363107"/>
    </source>
</evidence>
<comment type="similarity">
    <text evidence="5">Belongs to the PRA1 family.</text>
</comment>
<feature type="transmembrane region" description="Helical" evidence="5">
    <location>
        <begin position="81"/>
        <end position="113"/>
    </location>
</feature>
<keyword evidence="4 5" id="KW-0472">Membrane</keyword>
<evidence type="ECO:0000313" key="7">
    <source>
        <dbReference type="Proteomes" id="UP000789831"/>
    </source>
</evidence>
<feature type="non-terminal residue" evidence="6">
    <location>
        <position position="1"/>
    </location>
</feature>
<dbReference type="PANTHER" id="PTHR19317:SF0">
    <property type="entry name" value="PRENYLATED RAB ACCEPTOR PROTEIN 1"/>
    <property type="match status" value="1"/>
</dbReference>
<evidence type="ECO:0000256" key="4">
    <source>
        <dbReference type="ARBA" id="ARBA00023136"/>
    </source>
</evidence>
<evidence type="ECO:0000256" key="2">
    <source>
        <dbReference type="ARBA" id="ARBA00022692"/>
    </source>
</evidence>